<reference evidence="1 2" key="1">
    <citation type="submission" date="2023-12" db="EMBL/GenBank/DDBJ databases">
        <title>A high-quality genome assembly for Dillenia turbinata (Dilleniales).</title>
        <authorList>
            <person name="Chanderbali A."/>
        </authorList>
    </citation>
    <scope>NUCLEOTIDE SEQUENCE [LARGE SCALE GENOMIC DNA]</scope>
    <source>
        <strain evidence="1">LSX21</strain>
        <tissue evidence="1">Leaf</tissue>
    </source>
</reference>
<evidence type="ECO:0000313" key="2">
    <source>
        <dbReference type="Proteomes" id="UP001370490"/>
    </source>
</evidence>
<name>A0AAN8Z311_9MAGN</name>
<accession>A0AAN8Z311</accession>
<organism evidence="1 2">
    <name type="scientific">Dillenia turbinata</name>
    <dbReference type="NCBI Taxonomy" id="194707"/>
    <lineage>
        <taxon>Eukaryota</taxon>
        <taxon>Viridiplantae</taxon>
        <taxon>Streptophyta</taxon>
        <taxon>Embryophyta</taxon>
        <taxon>Tracheophyta</taxon>
        <taxon>Spermatophyta</taxon>
        <taxon>Magnoliopsida</taxon>
        <taxon>eudicotyledons</taxon>
        <taxon>Gunneridae</taxon>
        <taxon>Pentapetalae</taxon>
        <taxon>Dilleniales</taxon>
        <taxon>Dilleniaceae</taxon>
        <taxon>Dillenia</taxon>
    </lineage>
</organism>
<dbReference type="SUPFAM" id="SSF50630">
    <property type="entry name" value="Acid proteases"/>
    <property type="match status" value="1"/>
</dbReference>
<dbReference type="Gene3D" id="3.10.10.10">
    <property type="entry name" value="HIV Type 1 Reverse Transcriptase, subunit A, domain 1"/>
    <property type="match status" value="1"/>
</dbReference>
<dbReference type="PANTHER" id="PTHR15503">
    <property type="entry name" value="LDOC1 RELATED"/>
    <property type="match status" value="1"/>
</dbReference>
<sequence>MQGTLNQVVDGLLKGDEAIWLMIKFLQDEVAKRKKASWMMLPNYTWLCYTLGTTHWYSGDISVMMYAGELMPSPHGRDSRPKQRDNSNPLMWMMKQGQNSIDSSTRTIIFMKGLYVCGVSMVGHNFMVLVDTSVEINYTSLDTASMLGLSWMLAKGHFKGINGEWTSLKGEAMSVPVQMGQWTSTTTFSIALLDDYSIVLGMNFIDYLESIMVPRKDPCVINFGHKRELNSHQINKGIQQAKVLEELKDIMPDDLSKELPPRWKEDHTIEPVNGAEPISQPLYRMSPIKLEEFRKQIKELLEAKFI</sequence>
<dbReference type="InterPro" id="IPR021109">
    <property type="entry name" value="Peptidase_aspartic_dom_sf"/>
</dbReference>
<keyword evidence="2" id="KW-1185">Reference proteome</keyword>
<dbReference type="Gene3D" id="2.40.70.10">
    <property type="entry name" value="Acid Proteases"/>
    <property type="match status" value="1"/>
</dbReference>
<dbReference type="SUPFAM" id="SSF56672">
    <property type="entry name" value="DNA/RNA polymerases"/>
    <property type="match status" value="1"/>
</dbReference>
<dbReference type="InterPro" id="IPR043502">
    <property type="entry name" value="DNA/RNA_pol_sf"/>
</dbReference>
<dbReference type="AlphaFoldDB" id="A0AAN8Z311"/>
<dbReference type="PANTHER" id="PTHR15503:SF45">
    <property type="entry name" value="RNA-DIRECTED DNA POLYMERASE HOMOLOG"/>
    <property type="match status" value="1"/>
</dbReference>
<protein>
    <submittedName>
        <fullName evidence="1">Uncharacterized protein</fullName>
    </submittedName>
</protein>
<evidence type="ECO:0000313" key="1">
    <source>
        <dbReference type="EMBL" id="KAK6924599.1"/>
    </source>
</evidence>
<gene>
    <name evidence="1" type="ORF">RJ641_008925</name>
</gene>
<dbReference type="CDD" id="cd00303">
    <property type="entry name" value="retropepsin_like"/>
    <property type="match status" value="1"/>
</dbReference>
<dbReference type="InterPro" id="IPR032567">
    <property type="entry name" value="RTL1-rel"/>
</dbReference>
<comment type="caution">
    <text evidence="1">The sequence shown here is derived from an EMBL/GenBank/DDBJ whole genome shotgun (WGS) entry which is preliminary data.</text>
</comment>
<proteinExistence type="predicted"/>
<dbReference type="Proteomes" id="UP001370490">
    <property type="component" value="Unassembled WGS sequence"/>
</dbReference>
<dbReference type="EMBL" id="JBAMMX010000016">
    <property type="protein sequence ID" value="KAK6924599.1"/>
    <property type="molecule type" value="Genomic_DNA"/>
</dbReference>